<accession>A0A397SY14</accession>
<dbReference type="AlphaFoldDB" id="A0A397SY14"/>
<reference evidence="1 2" key="1">
    <citation type="submission" date="2018-06" db="EMBL/GenBank/DDBJ databases">
        <title>Comparative genomics reveals the genomic features of Rhizophagus irregularis, R. cerebriforme, R. diaphanum and Gigaspora rosea, and their symbiotic lifestyle signature.</title>
        <authorList>
            <person name="Morin E."/>
            <person name="San Clemente H."/>
            <person name="Chen E.C.H."/>
            <person name="De La Providencia I."/>
            <person name="Hainaut M."/>
            <person name="Kuo A."/>
            <person name="Kohler A."/>
            <person name="Murat C."/>
            <person name="Tang N."/>
            <person name="Roy S."/>
            <person name="Loubradou J."/>
            <person name="Henrissat B."/>
            <person name="Grigoriev I.V."/>
            <person name="Corradi N."/>
            <person name="Roux C."/>
            <person name="Martin F.M."/>
        </authorList>
    </citation>
    <scope>NUCLEOTIDE SEQUENCE [LARGE SCALE GENOMIC DNA]</scope>
    <source>
        <strain evidence="1 2">DAOM 227022</strain>
    </source>
</reference>
<dbReference type="OrthoDB" id="270318at2759"/>
<dbReference type="STRING" id="658196.A0A397SY14"/>
<evidence type="ECO:0000313" key="2">
    <source>
        <dbReference type="Proteomes" id="UP000265703"/>
    </source>
</evidence>
<proteinExistence type="predicted"/>
<dbReference type="EMBL" id="QKYT01000251">
    <property type="protein sequence ID" value="RIA88717.1"/>
    <property type="molecule type" value="Genomic_DNA"/>
</dbReference>
<organism evidence="1 2">
    <name type="scientific">Glomus cerebriforme</name>
    <dbReference type="NCBI Taxonomy" id="658196"/>
    <lineage>
        <taxon>Eukaryota</taxon>
        <taxon>Fungi</taxon>
        <taxon>Fungi incertae sedis</taxon>
        <taxon>Mucoromycota</taxon>
        <taxon>Glomeromycotina</taxon>
        <taxon>Glomeromycetes</taxon>
        <taxon>Glomerales</taxon>
        <taxon>Glomeraceae</taxon>
        <taxon>Glomus</taxon>
    </lineage>
</organism>
<comment type="caution">
    <text evidence="1">The sequence shown here is derived from an EMBL/GenBank/DDBJ whole genome shotgun (WGS) entry which is preliminary data.</text>
</comment>
<evidence type="ECO:0000313" key="1">
    <source>
        <dbReference type="EMBL" id="RIA88717.1"/>
    </source>
</evidence>
<dbReference type="Proteomes" id="UP000265703">
    <property type="component" value="Unassembled WGS sequence"/>
</dbReference>
<keyword evidence="2" id="KW-1185">Reference proteome</keyword>
<gene>
    <name evidence="1" type="ORF">C1645_806646</name>
</gene>
<protein>
    <submittedName>
        <fullName evidence="1">Uncharacterized protein</fullName>
    </submittedName>
</protein>
<name>A0A397SY14_9GLOM</name>
<sequence>MSNILYEIKIEIFKYVDKPLDLILSNSMWKVISQDPHARAEWVITKYGKARAIYHALRLGNNFLTLDVIKCIISKKAIFSRYLMQRLLLQYWQYDRRLIELKVLYNNKILQVINEHKLKVCQEKLRYYWASDLSLPVFNYLIDHSFKLYGISLMLKGNDMELFNLLSTRFSNNKFKLKNLIFNKKFIPLLPSSKFMYYSRYSGKYGYGHDYEGINQLQIIGRTIAMHPELVNWWKQLGYHEICHELNNFVMVGIFSILFPPTLSRPSDCPNEFEVCRRVRLLTDLGFVLHNHTVRDIVFILSIKLPIISDVLFKAFELIRNAE</sequence>